<organism evidence="1">
    <name type="scientific">marine sediment metagenome</name>
    <dbReference type="NCBI Taxonomy" id="412755"/>
    <lineage>
        <taxon>unclassified sequences</taxon>
        <taxon>metagenomes</taxon>
        <taxon>ecological metagenomes</taxon>
    </lineage>
</organism>
<comment type="caution">
    <text evidence="1">The sequence shown here is derived from an EMBL/GenBank/DDBJ whole genome shotgun (WGS) entry which is preliminary data.</text>
</comment>
<protein>
    <submittedName>
        <fullName evidence="1">Uncharacterized protein</fullName>
    </submittedName>
</protein>
<feature type="non-terminal residue" evidence="1">
    <location>
        <position position="67"/>
    </location>
</feature>
<evidence type="ECO:0000313" key="1">
    <source>
        <dbReference type="EMBL" id="KKK94000.1"/>
    </source>
</evidence>
<gene>
    <name evidence="1" type="ORF">LCGC14_2687210</name>
</gene>
<dbReference type="AlphaFoldDB" id="A0A0F9A727"/>
<sequence>MLENIQINSSILEKSIIVDLNNLLYDDKDSNGKVKIENVKILESILREKGYIKIILVVSSYFIKKVN</sequence>
<reference evidence="1" key="1">
    <citation type="journal article" date="2015" name="Nature">
        <title>Complex archaea that bridge the gap between prokaryotes and eukaryotes.</title>
        <authorList>
            <person name="Spang A."/>
            <person name="Saw J.H."/>
            <person name="Jorgensen S.L."/>
            <person name="Zaremba-Niedzwiedzka K."/>
            <person name="Martijn J."/>
            <person name="Lind A.E."/>
            <person name="van Eijk R."/>
            <person name="Schleper C."/>
            <person name="Guy L."/>
            <person name="Ettema T.J."/>
        </authorList>
    </citation>
    <scope>NUCLEOTIDE SEQUENCE</scope>
</reference>
<accession>A0A0F9A727</accession>
<proteinExistence type="predicted"/>
<name>A0A0F9A727_9ZZZZ</name>
<dbReference type="EMBL" id="LAZR01047532">
    <property type="protein sequence ID" value="KKK94000.1"/>
    <property type="molecule type" value="Genomic_DNA"/>
</dbReference>